<sequence length="182" mass="20876">MTTPRTPGRRRDVKKDKNDAILQKYNVELLHCLDEMKYKRDELHRDVISLKEEQGKLQSDILLITAQLAKVNESLCHKLAEKDECDRVISEYEDAFQRLIDGSENLLTSVRKAVQMVAPDVIIEEEEPSRTTSRQTRISTTSHPLHTPLTSRADTRGEVKSRLDSRQPSRADPRSDAEVTPR</sequence>
<evidence type="ECO:0008006" key="4">
    <source>
        <dbReference type="Google" id="ProtNLM"/>
    </source>
</evidence>
<evidence type="ECO:0000313" key="2">
    <source>
        <dbReference type="EMBL" id="KAK3107745.1"/>
    </source>
</evidence>
<dbReference type="GO" id="GO:0005813">
    <property type="term" value="C:centrosome"/>
    <property type="evidence" value="ECO:0007669"/>
    <property type="project" value="TreeGrafter"/>
</dbReference>
<proteinExistence type="predicted"/>
<dbReference type="PANTHER" id="PTHR28661">
    <property type="entry name" value="SJOEGREN SYNDROME NUCLEAR AUTOANTIGEN 1"/>
    <property type="match status" value="1"/>
</dbReference>
<comment type="caution">
    <text evidence="2">The sequence shown here is derived from an EMBL/GenBank/DDBJ whole genome shotgun (WGS) entry which is preliminary data.</text>
</comment>
<reference evidence="2" key="1">
    <citation type="submission" date="2019-08" db="EMBL/GenBank/DDBJ databases">
        <title>The improved chromosome-level genome for the pearl oyster Pinctada fucata martensii using PacBio sequencing and Hi-C.</title>
        <authorList>
            <person name="Zheng Z."/>
        </authorList>
    </citation>
    <scope>NUCLEOTIDE SEQUENCE</scope>
    <source>
        <strain evidence="2">ZZ-2019</strain>
        <tissue evidence="2">Adductor muscle</tissue>
    </source>
</reference>
<feature type="region of interest" description="Disordered" evidence="1">
    <location>
        <begin position="126"/>
        <end position="182"/>
    </location>
</feature>
<evidence type="ECO:0000313" key="3">
    <source>
        <dbReference type="Proteomes" id="UP001186944"/>
    </source>
</evidence>
<dbReference type="PANTHER" id="PTHR28661:SF1">
    <property type="entry name" value="MICROTUBULE NUCLEATION FACTOR SSNA1"/>
    <property type="match status" value="1"/>
</dbReference>
<dbReference type="GO" id="GO:0036064">
    <property type="term" value="C:ciliary basal body"/>
    <property type="evidence" value="ECO:0007669"/>
    <property type="project" value="TreeGrafter"/>
</dbReference>
<dbReference type="Proteomes" id="UP001186944">
    <property type="component" value="Unassembled WGS sequence"/>
</dbReference>
<name>A0AA89CAA8_PINIB</name>
<dbReference type="AlphaFoldDB" id="A0AA89CAA8"/>
<keyword evidence="3" id="KW-1185">Reference proteome</keyword>
<feature type="compositionally biased region" description="Basic and acidic residues" evidence="1">
    <location>
        <begin position="153"/>
        <end position="182"/>
    </location>
</feature>
<gene>
    <name evidence="2" type="ORF">FSP39_021313</name>
</gene>
<evidence type="ECO:0000256" key="1">
    <source>
        <dbReference type="SAM" id="MobiDB-lite"/>
    </source>
</evidence>
<organism evidence="2 3">
    <name type="scientific">Pinctada imbricata</name>
    <name type="common">Atlantic pearl-oyster</name>
    <name type="synonym">Pinctada martensii</name>
    <dbReference type="NCBI Taxonomy" id="66713"/>
    <lineage>
        <taxon>Eukaryota</taxon>
        <taxon>Metazoa</taxon>
        <taxon>Spiralia</taxon>
        <taxon>Lophotrochozoa</taxon>
        <taxon>Mollusca</taxon>
        <taxon>Bivalvia</taxon>
        <taxon>Autobranchia</taxon>
        <taxon>Pteriomorphia</taxon>
        <taxon>Pterioida</taxon>
        <taxon>Pterioidea</taxon>
        <taxon>Pteriidae</taxon>
        <taxon>Pinctada</taxon>
    </lineage>
</organism>
<protein>
    <recommendedName>
        <fullName evidence="4">Sjoegren syndrome nuclear autoantigen 1</fullName>
    </recommendedName>
</protein>
<feature type="compositionally biased region" description="Low complexity" evidence="1">
    <location>
        <begin position="130"/>
        <end position="142"/>
    </location>
</feature>
<accession>A0AA89CAA8</accession>
<dbReference type="InterPro" id="IPR033362">
    <property type="entry name" value="SSNA1_fam"/>
</dbReference>
<dbReference type="EMBL" id="VSWD01000002">
    <property type="protein sequence ID" value="KAK3107745.1"/>
    <property type="molecule type" value="Genomic_DNA"/>
</dbReference>